<dbReference type="AlphaFoldDB" id="A0A081P9F3"/>
<proteinExistence type="predicted"/>
<dbReference type="eggNOG" id="ENOG50339DP">
    <property type="taxonomic scope" value="Bacteria"/>
</dbReference>
<dbReference type="Pfam" id="PF03779">
    <property type="entry name" value="SPW"/>
    <property type="match status" value="1"/>
</dbReference>
<feature type="domain" description="SPW repeat-containing integral membrane" evidence="2">
    <location>
        <begin position="7"/>
        <end position="100"/>
    </location>
</feature>
<name>A0A081P9F3_9BACL</name>
<organism evidence="3 4">
    <name type="scientific">Paenibacillus tyrfis</name>
    <dbReference type="NCBI Taxonomy" id="1501230"/>
    <lineage>
        <taxon>Bacteria</taxon>
        <taxon>Bacillati</taxon>
        <taxon>Bacillota</taxon>
        <taxon>Bacilli</taxon>
        <taxon>Bacillales</taxon>
        <taxon>Paenibacillaceae</taxon>
        <taxon>Paenibacillus</taxon>
    </lineage>
</organism>
<gene>
    <name evidence="3" type="ORF">ET33_26035</name>
</gene>
<keyword evidence="1" id="KW-0812">Transmembrane</keyword>
<evidence type="ECO:0000313" key="4">
    <source>
        <dbReference type="Proteomes" id="UP000028123"/>
    </source>
</evidence>
<comment type="caution">
    <text evidence="3">The sequence shown here is derived from an EMBL/GenBank/DDBJ whole genome shotgun (WGS) entry which is preliminary data.</text>
</comment>
<feature type="transmembrane region" description="Helical" evidence="1">
    <location>
        <begin position="60"/>
        <end position="79"/>
    </location>
</feature>
<evidence type="ECO:0000259" key="2">
    <source>
        <dbReference type="Pfam" id="PF03779"/>
    </source>
</evidence>
<dbReference type="RefSeq" id="WP_036677556.1">
    <property type="nucleotide sequence ID" value="NZ_JNVM01000004.1"/>
</dbReference>
<dbReference type="InterPro" id="IPR005530">
    <property type="entry name" value="SPW"/>
</dbReference>
<keyword evidence="4" id="KW-1185">Reference proteome</keyword>
<evidence type="ECO:0000313" key="3">
    <source>
        <dbReference type="EMBL" id="KEQ27326.1"/>
    </source>
</evidence>
<accession>A0A081P9F3</accession>
<sequence>MKKTAVRNLLAALIGLWFIGAPWILGFSGHSGAVWSSMAAGFIELVFSMLALGKTGWGSWQHWIAFLTGVWFMMLPFVFSFGLGMTLFILALGVVTVLLNFYNMNEES</sequence>
<keyword evidence="1" id="KW-0472">Membrane</keyword>
<reference evidence="3 4" key="1">
    <citation type="submission" date="2014-06" db="EMBL/GenBank/DDBJ databases">
        <title>Draft genome sequence of Paenibacillus sp. MSt1.</title>
        <authorList>
            <person name="Aw Y.K."/>
            <person name="Ong K.S."/>
            <person name="Gan H.M."/>
            <person name="Lee S.M."/>
        </authorList>
    </citation>
    <scope>NUCLEOTIDE SEQUENCE [LARGE SCALE GENOMIC DNA]</scope>
    <source>
        <strain evidence="3 4">MSt1</strain>
    </source>
</reference>
<protein>
    <submittedName>
        <fullName evidence="3">Membrane protein</fullName>
    </submittedName>
</protein>
<feature type="transmembrane region" description="Helical" evidence="1">
    <location>
        <begin position="33"/>
        <end position="53"/>
    </location>
</feature>
<dbReference type="Proteomes" id="UP000028123">
    <property type="component" value="Unassembled WGS sequence"/>
</dbReference>
<feature type="transmembrane region" description="Helical" evidence="1">
    <location>
        <begin position="85"/>
        <end position="102"/>
    </location>
</feature>
<keyword evidence="1" id="KW-1133">Transmembrane helix</keyword>
<feature type="transmembrane region" description="Helical" evidence="1">
    <location>
        <begin position="9"/>
        <end position="27"/>
    </location>
</feature>
<dbReference type="OrthoDB" id="32521at2"/>
<evidence type="ECO:0000256" key="1">
    <source>
        <dbReference type="SAM" id="Phobius"/>
    </source>
</evidence>
<dbReference type="EMBL" id="JNVM01000004">
    <property type="protein sequence ID" value="KEQ27326.1"/>
    <property type="molecule type" value="Genomic_DNA"/>
</dbReference>